<dbReference type="PANTHER" id="PTHR43201:SF32">
    <property type="entry name" value="2-SUCCINYLBENZOATE--COA LIGASE, CHLOROPLASTIC_PEROXISOMAL"/>
    <property type="match status" value="1"/>
</dbReference>
<evidence type="ECO:0000313" key="7">
    <source>
        <dbReference type="EMBL" id="MBC8433019.1"/>
    </source>
</evidence>
<keyword evidence="2 7" id="KW-0436">Ligase</keyword>
<evidence type="ECO:0000256" key="2">
    <source>
        <dbReference type="ARBA" id="ARBA00022598"/>
    </source>
</evidence>
<dbReference type="InterPro" id="IPR045851">
    <property type="entry name" value="AMP-bd_C_sf"/>
</dbReference>
<keyword evidence="1" id="KW-0474">Menaquinone biosynthesis</keyword>
<dbReference type="PROSITE" id="PS00455">
    <property type="entry name" value="AMP_BINDING"/>
    <property type="match status" value="1"/>
</dbReference>
<proteinExistence type="predicted"/>
<dbReference type="Pfam" id="PF00501">
    <property type="entry name" value="AMP-binding"/>
    <property type="match status" value="1"/>
</dbReference>
<dbReference type="InterPro" id="IPR042099">
    <property type="entry name" value="ANL_N_sf"/>
</dbReference>
<name>A0A8J6NTS2_9BACT</name>
<evidence type="ECO:0000259" key="6">
    <source>
        <dbReference type="Pfam" id="PF13193"/>
    </source>
</evidence>
<dbReference type="Pfam" id="PF13193">
    <property type="entry name" value="AMP-binding_C"/>
    <property type="match status" value="1"/>
</dbReference>
<evidence type="ECO:0000256" key="1">
    <source>
        <dbReference type="ARBA" id="ARBA00022428"/>
    </source>
</evidence>
<accession>A0A8J6NTS2</accession>
<dbReference type="AlphaFoldDB" id="A0A8J6NTS2"/>
<dbReference type="GO" id="GO:0006631">
    <property type="term" value="P:fatty acid metabolic process"/>
    <property type="evidence" value="ECO:0007669"/>
    <property type="project" value="TreeGrafter"/>
</dbReference>
<dbReference type="GO" id="GO:0008756">
    <property type="term" value="F:o-succinylbenzoate-CoA ligase activity"/>
    <property type="evidence" value="ECO:0007669"/>
    <property type="project" value="UniProtKB-EC"/>
</dbReference>
<evidence type="ECO:0000256" key="3">
    <source>
        <dbReference type="ARBA" id="ARBA00022741"/>
    </source>
</evidence>
<dbReference type="Proteomes" id="UP000605201">
    <property type="component" value="Unassembled WGS sequence"/>
</dbReference>
<dbReference type="EC" id="6.2.1.26" evidence="7"/>
<feature type="domain" description="AMP-binding enzyme C-terminal" evidence="6">
    <location>
        <begin position="388"/>
        <end position="453"/>
    </location>
</feature>
<comment type="caution">
    <text evidence="7">The sequence shown here is derived from an EMBL/GenBank/DDBJ whole genome shotgun (WGS) entry which is preliminary data.</text>
</comment>
<dbReference type="InterPro" id="IPR010192">
    <property type="entry name" value="MenE"/>
</dbReference>
<feature type="domain" description="AMP-dependent synthetase/ligase" evidence="5">
    <location>
        <begin position="9"/>
        <end position="337"/>
    </location>
</feature>
<evidence type="ECO:0000259" key="5">
    <source>
        <dbReference type="Pfam" id="PF00501"/>
    </source>
</evidence>
<dbReference type="GO" id="GO:0009234">
    <property type="term" value="P:menaquinone biosynthetic process"/>
    <property type="evidence" value="ECO:0007669"/>
    <property type="project" value="UniProtKB-KW"/>
</dbReference>
<dbReference type="Gene3D" id="3.40.50.12780">
    <property type="entry name" value="N-terminal domain of ligase-like"/>
    <property type="match status" value="1"/>
</dbReference>
<dbReference type="InterPro" id="IPR020845">
    <property type="entry name" value="AMP-binding_CS"/>
</dbReference>
<dbReference type="InterPro" id="IPR000873">
    <property type="entry name" value="AMP-dep_synth/lig_dom"/>
</dbReference>
<organism evidence="7 8">
    <name type="scientific">Candidatus Desulfatibia vada</name>
    <dbReference type="NCBI Taxonomy" id="2841696"/>
    <lineage>
        <taxon>Bacteria</taxon>
        <taxon>Pseudomonadati</taxon>
        <taxon>Thermodesulfobacteriota</taxon>
        <taxon>Desulfobacteria</taxon>
        <taxon>Desulfobacterales</taxon>
        <taxon>Desulfobacterales incertae sedis</taxon>
        <taxon>Candidatus Desulfatibia</taxon>
    </lineage>
</organism>
<dbReference type="EMBL" id="JACNIG010000263">
    <property type="protein sequence ID" value="MBC8433019.1"/>
    <property type="molecule type" value="Genomic_DNA"/>
</dbReference>
<dbReference type="SUPFAM" id="SSF56801">
    <property type="entry name" value="Acetyl-CoA synthetase-like"/>
    <property type="match status" value="1"/>
</dbReference>
<evidence type="ECO:0000313" key="8">
    <source>
        <dbReference type="Proteomes" id="UP000605201"/>
    </source>
</evidence>
<keyword evidence="3" id="KW-0547">Nucleotide-binding</keyword>
<dbReference type="NCBIfam" id="TIGR01923">
    <property type="entry name" value="menE"/>
    <property type="match status" value="1"/>
</dbReference>
<protein>
    <submittedName>
        <fullName evidence="7">O-succinylbenzoate--CoA ligase</fullName>
        <ecNumber evidence="7">6.2.1.26</ecNumber>
    </submittedName>
</protein>
<sequence>MKRIPFPLQSTAEKYGDHPALIGDDRAITYAEFFRLVNVAAGNLAQRGINPNDRLGIIANNSIEYILLLMALFQIGAIACPVSPRFPKKTIAAMLDKIDCTKIVTGPYYKSDSDKCTNIELPPLWNHPKISTNGKKPPEFELDQDAAIMFTSGSSSVPKAVLHTFAHHYYSALGANENMPLGPGDRWLLSLPLYHVGGMGILFRALLSGAAVVVPTANALPAKAIERHKVTHVSLVPTQLKNLLEETVADKTANCLRSILLGGSSIPQTLIVQAKQKGLNLYTTYGLTEMASQVTTTALDDAPEKLFTSGRILAHREIKISKEREILVRGKTRFKGYVEKYALITPFDADGWFGTSDLGEIDQDGYLTVTGRKDNMFISGGENIQPEEIEGVLVRLPAIEDAMVVPVKSDKYGHRPIAFVKLRPKQKIDIEEITPFLEKYLPRFKIPDRLYEWPDSIDQSGLKPNRRYFVRLAEKMSQTESGIV</sequence>
<dbReference type="GO" id="GO:0031956">
    <property type="term" value="F:medium-chain fatty acid-CoA ligase activity"/>
    <property type="evidence" value="ECO:0007669"/>
    <property type="project" value="TreeGrafter"/>
</dbReference>
<evidence type="ECO:0000256" key="4">
    <source>
        <dbReference type="ARBA" id="ARBA00022840"/>
    </source>
</evidence>
<dbReference type="PANTHER" id="PTHR43201">
    <property type="entry name" value="ACYL-COA SYNTHETASE"/>
    <property type="match status" value="1"/>
</dbReference>
<keyword evidence="4" id="KW-0067">ATP-binding</keyword>
<dbReference type="InterPro" id="IPR025110">
    <property type="entry name" value="AMP-bd_C"/>
</dbReference>
<dbReference type="Gene3D" id="3.30.300.30">
    <property type="match status" value="1"/>
</dbReference>
<dbReference type="CDD" id="cd17630">
    <property type="entry name" value="OSB_MenE-like"/>
    <property type="match status" value="1"/>
</dbReference>
<reference evidence="7 8" key="1">
    <citation type="submission" date="2020-08" db="EMBL/GenBank/DDBJ databases">
        <title>Bridging the membrane lipid divide: bacteria of the FCB group superphylum have the potential to synthesize archaeal ether lipids.</title>
        <authorList>
            <person name="Villanueva L."/>
            <person name="Von Meijenfeldt F.A.B."/>
            <person name="Westbye A.B."/>
            <person name="Yadav S."/>
            <person name="Hopmans E.C."/>
            <person name="Dutilh B.E."/>
            <person name="Sinninghe Damste J.S."/>
        </authorList>
    </citation>
    <scope>NUCLEOTIDE SEQUENCE [LARGE SCALE GENOMIC DNA]</scope>
    <source>
        <strain evidence="7">NIOZ-UU17</strain>
    </source>
</reference>
<gene>
    <name evidence="7" type="primary">menE</name>
    <name evidence="7" type="ORF">H8D96_13995</name>
</gene>
<dbReference type="GO" id="GO:0005524">
    <property type="term" value="F:ATP binding"/>
    <property type="evidence" value="ECO:0007669"/>
    <property type="project" value="UniProtKB-KW"/>
</dbReference>